<dbReference type="RefSeq" id="WP_096873650.1">
    <property type="nucleotide sequence ID" value="NZ_CP010774.1"/>
</dbReference>
<proteinExistence type="predicted"/>
<gene>
    <name evidence="1" type="ORF">PhaeoP13_04166</name>
</gene>
<geneLocation type="plasmid" evidence="2">
    <name>pp13_g</name>
</geneLocation>
<dbReference type="AlphaFoldDB" id="A0AAN1GVR1"/>
<evidence type="ECO:0000313" key="2">
    <source>
        <dbReference type="Proteomes" id="UP000218606"/>
    </source>
</evidence>
<keyword evidence="1" id="KW-0614">Plasmid</keyword>
<evidence type="ECO:0000313" key="1">
    <source>
        <dbReference type="EMBL" id="ATG46048.1"/>
    </source>
</evidence>
<reference evidence="1 2" key="1">
    <citation type="journal article" date="2017" name="Front. Microbiol.">
        <title>Phaeobacter piscinae sp. nov., a species of the Roseobacter group and potential aquaculture probiont.</title>
        <authorList>
            <person name="Sonnenschein E.C."/>
            <person name="Phippen C.B.W."/>
            <person name="Nielsen K.F."/>
            <person name="Mateiu R.V."/>
            <person name="Melchiorsen J."/>
            <person name="Gram L."/>
            <person name="Overmann J."/>
            <person name="Freese H.M."/>
        </authorList>
    </citation>
    <scope>NUCLEOTIDE SEQUENCE [LARGE SCALE GENOMIC DNA]</scope>
    <source>
        <strain evidence="1 2">P13</strain>
    </source>
</reference>
<organism evidence="1 2">
    <name type="scientific">Phaeobacter piscinae</name>
    <dbReference type="NCBI Taxonomy" id="1580596"/>
    <lineage>
        <taxon>Bacteria</taxon>
        <taxon>Pseudomonadati</taxon>
        <taxon>Pseudomonadota</taxon>
        <taxon>Alphaproteobacteria</taxon>
        <taxon>Rhodobacterales</taxon>
        <taxon>Roseobacteraceae</taxon>
        <taxon>Phaeobacter</taxon>
    </lineage>
</organism>
<dbReference type="Proteomes" id="UP000218606">
    <property type="component" value="Plasmid pP13_g"/>
</dbReference>
<protein>
    <submittedName>
        <fullName evidence="1">Uncharacterized protein</fullName>
    </submittedName>
</protein>
<sequence>MNDEQLSEMVSELNRGAELIDTSETDYEKLPGAAIISRVGRALAEAGGKELLEQAHAKVDPQFQRTIDLQWYGLADTNGNQWLP</sequence>
<name>A0AAN1GVR1_9RHOB</name>
<accession>A0AAN1GVR1</accession>
<dbReference type="EMBL" id="CP010774">
    <property type="protein sequence ID" value="ATG46048.1"/>
    <property type="molecule type" value="Genomic_DNA"/>
</dbReference>